<organism evidence="2 3">
    <name type="scientific">Daphnia magna</name>
    <dbReference type="NCBI Taxonomy" id="35525"/>
    <lineage>
        <taxon>Eukaryota</taxon>
        <taxon>Metazoa</taxon>
        <taxon>Ecdysozoa</taxon>
        <taxon>Arthropoda</taxon>
        <taxon>Crustacea</taxon>
        <taxon>Branchiopoda</taxon>
        <taxon>Diplostraca</taxon>
        <taxon>Cladocera</taxon>
        <taxon>Anomopoda</taxon>
        <taxon>Daphniidae</taxon>
        <taxon>Daphnia</taxon>
    </lineage>
</organism>
<proteinExistence type="predicted"/>
<dbReference type="EMBL" id="LRGB01000966">
    <property type="protein sequence ID" value="KZS14371.1"/>
    <property type="molecule type" value="Genomic_DNA"/>
</dbReference>
<dbReference type="GO" id="GO:0031146">
    <property type="term" value="P:SCF-dependent proteasomal ubiquitin-dependent protein catabolic process"/>
    <property type="evidence" value="ECO:0007669"/>
    <property type="project" value="TreeGrafter"/>
</dbReference>
<evidence type="ECO:0000256" key="1">
    <source>
        <dbReference type="SAM" id="MobiDB-lite"/>
    </source>
</evidence>
<feature type="region of interest" description="Disordered" evidence="1">
    <location>
        <begin position="39"/>
        <end position="73"/>
    </location>
</feature>
<dbReference type="Proteomes" id="UP000076858">
    <property type="component" value="Unassembled WGS sequence"/>
</dbReference>
<name>A0A0P6CBQ4_9CRUS</name>
<dbReference type="OrthoDB" id="6335487at2759"/>
<dbReference type="SUPFAM" id="SSF52047">
    <property type="entry name" value="RNI-like"/>
    <property type="match status" value="1"/>
</dbReference>
<dbReference type="PANTHER" id="PTHR13318">
    <property type="entry name" value="PARTNER OF PAIRED, ISOFORM B-RELATED"/>
    <property type="match status" value="1"/>
</dbReference>
<dbReference type="InterPro" id="IPR032675">
    <property type="entry name" value="LRR_dom_sf"/>
</dbReference>
<gene>
    <name evidence="2" type="ORF">APZ42_020322</name>
</gene>
<accession>A0A0P6CBQ4</accession>
<reference evidence="2 3" key="1">
    <citation type="submission" date="2016-03" db="EMBL/GenBank/DDBJ databases">
        <title>EvidentialGene: Evidence-directed Construction of Genes on Genomes.</title>
        <authorList>
            <person name="Gilbert D.G."/>
            <person name="Choi J.-H."/>
            <person name="Mockaitis K."/>
            <person name="Colbourne J."/>
            <person name="Pfrender M."/>
        </authorList>
    </citation>
    <scope>NUCLEOTIDE SEQUENCE [LARGE SCALE GENOMIC DNA]</scope>
    <source>
        <strain evidence="2 3">Xinb3</strain>
        <tissue evidence="2">Complete organism</tissue>
    </source>
</reference>
<evidence type="ECO:0000313" key="3">
    <source>
        <dbReference type="Proteomes" id="UP000076858"/>
    </source>
</evidence>
<dbReference type="GO" id="GO:0019005">
    <property type="term" value="C:SCF ubiquitin ligase complex"/>
    <property type="evidence" value="ECO:0007669"/>
    <property type="project" value="TreeGrafter"/>
</dbReference>
<dbReference type="AlphaFoldDB" id="A0A0P6CBQ4"/>
<dbReference type="Gene3D" id="3.80.10.10">
    <property type="entry name" value="Ribonuclease Inhibitor"/>
    <property type="match status" value="2"/>
</dbReference>
<protein>
    <submittedName>
        <fullName evidence="2">Uncharacterized protein</fullName>
    </submittedName>
</protein>
<feature type="compositionally biased region" description="Low complexity" evidence="1">
    <location>
        <begin position="47"/>
        <end position="64"/>
    </location>
</feature>
<sequence length="678" mass="76484">MAMSTNSSSLRARPVIASRFISDSREHKSSLNQDLEGVCEGGWAMRPKSPSSKSPPTSITPSLSEEASAPGIDDEKKSDMLNIYLCIVDALLRAADIEQAHQLARSELALKLNQRDAIESQDMRSRLLKHFQTQGKEARDLVGLFRLLDVVLDDNMDLVEIACRDEDGSECFDNRIFPVLVNRCPGLRKLHLRCANGLADDWPETLGFYISQFGFLTTLHLDKVPIQCKTIIYILGKSCPQLSFLRLGFDNLPLTTDEFLGIFYSGDLDTLKNVAPDVPSTEFLDTPAINPQKAYHHCFVPPHLLHSFCQTLEEIRINYFKSDDPSVIAFILRHLPRLQKLETSDFEFKDYSASIRALWDIQEGPCQEAATSTIQNGKASSCSTSDSIVLAKYDGKLALTNLFAEGDKDYLTFKSVCDLCPRLQKLHLLEASVCDTNGTETTEVSEIANDFKKLTQLRVLTCTESDGPLCCTITQATASFLTTLEVILDGVFIPKFDFLLSCTNLKVLKLSTEFHPPLKSYFGAETKMNLNAEMFLPKLEEVQLDFCMNSELEELFLTKSTLKHVDILCLHHLGQTDEQFFELFLQWPELVSFKYKMPRKFTVDMGLKILSHLPKLRSLSLFKDIKYRCSGDFNLLKKTCRQRNVKLDLHLFVDTYLCIDGDVNGDRVSTSDESETDP</sequence>
<comment type="caution">
    <text evidence="2">The sequence shown here is derived from an EMBL/GenBank/DDBJ whole genome shotgun (WGS) entry which is preliminary data.</text>
</comment>
<evidence type="ECO:0000313" key="2">
    <source>
        <dbReference type="EMBL" id="KZS14371.1"/>
    </source>
</evidence>
<keyword evidence="3" id="KW-1185">Reference proteome</keyword>